<reference evidence="4 5" key="1">
    <citation type="journal article" date="2017" name="Genome Biol.">
        <title>New reference genome sequences of hot pepper reveal the massive evolution of plant disease-resistance genes by retroduplication.</title>
        <authorList>
            <person name="Kim S."/>
            <person name="Park J."/>
            <person name="Yeom S.I."/>
            <person name="Kim Y.M."/>
            <person name="Seo E."/>
            <person name="Kim K.T."/>
            <person name="Kim M.S."/>
            <person name="Lee J.M."/>
            <person name="Cheong K."/>
            <person name="Shin H.S."/>
            <person name="Kim S.B."/>
            <person name="Han K."/>
            <person name="Lee J."/>
            <person name="Park M."/>
            <person name="Lee H.A."/>
            <person name="Lee H.Y."/>
            <person name="Lee Y."/>
            <person name="Oh S."/>
            <person name="Lee J.H."/>
            <person name="Choi E."/>
            <person name="Choi E."/>
            <person name="Lee S.E."/>
            <person name="Jeon J."/>
            <person name="Kim H."/>
            <person name="Choi G."/>
            <person name="Song H."/>
            <person name="Lee J."/>
            <person name="Lee S.C."/>
            <person name="Kwon J.K."/>
            <person name="Lee H.Y."/>
            <person name="Koo N."/>
            <person name="Hong Y."/>
            <person name="Kim R.W."/>
            <person name="Kang W.H."/>
            <person name="Huh J.H."/>
            <person name="Kang B.C."/>
            <person name="Yang T.J."/>
            <person name="Lee Y.H."/>
            <person name="Bennetzen J.L."/>
            <person name="Choi D."/>
        </authorList>
    </citation>
    <scope>NUCLEOTIDE SEQUENCE [LARGE SCALE GENOMIC DNA]</scope>
    <source>
        <strain evidence="5">cv. PBC81</strain>
    </source>
</reference>
<keyword evidence="5" id="KW-1185">Reference proteome</keyword>
<dbReference type="InterPro" id="IPR005592">
    <property type="entry name" value="Mono/diacylglycerol_lipase_N"/>
</dbReference>
<evidence type="ECO:0000259" key="3">
    <source>
        <dbReference type="Pfam" id="PF03893"/>
    </source>
</evidence>
<dbReference type="AlphaFoldDB" id="A0A2G2W5R4"/>
<dbReference type="SUPFAM" id="SSF53474">
    <property type="entry name" value="alpha/beta-Hydrolases"/>
    <property type="match status" value="1"/>
</dbReference>
<name>A0A2G2W5R4_CAPBA</name>
<protein>
    <recommendedName>
        <fullName evidence="6">Fungal lipase-like domain-containing protein</fullName>
    </recommendedName>
</protein>
<reference evidence="5" key="2">
    <citation type="journal article" date="2017" name="J. Anim. Genet.">
        <title>Multiple reference genome sequences of hot pepper reveal the massive evolution of plant disease resistance genes by retroduplication.</title>
        <authorList>
            <person name="Kim S."/>
            <person name="Park J."/>
            <person name="Yeom S.-I."/>
            <person name="Kim Y.-M."/>
            <person name="Seo E."/>
            <person name="Kim K.-T."/>
            <person name="Kim M.-S."/>
            <person name="Lee J.M."/>
            <person name="Cheong K."/>
            <person name="Shin H.-S."/>
            <person name="Kim S.-B."/>
            <person name="Han K."/>
            <person name="Lee J."/>
            <person name="Park M."/>
            <person name="Lee H.-A."/>
            <person name="Lee H.-Y."/>
            <person name="Lee Y."/>
            <person name="Oh S."/>
            <person name="Lee J.H."/>
            <person name="Choi E."/>
            <person name="Choi E."/>
            <person name="Lee S.E."/>
            <person name="Jeon J."/>
            <person name="Kim H."/>
            <person name="Choi G."/>
            <person name="Song H."/>
            <person name="Lee J."/>
            <person name="Lee S.-C."/>
            <person name="Kwon J.-K."/>
            <person name="Lee H.-Y."/>
            <person name="Koo N."/>
            <person name="Hong Y."/>
            <person name="Kim R.W."/>
            <person name="Kang W.-H."/>
            <person name="Huh J.H."/>
            <person name="Kang B.-C."/>
            <person name="Yang T.-J."/>
            <person name="Lee Y.-H."/>
            <person name="Bennetzen J.L."/>
            <person name="Choi D."/>
        </authorList>
    </citation>
    <scope>NUCLEOTIDE SEQUENCE [LARGE SCALE GENOMIC DNA]</scope>
    <source>
        <strain evidence="5">cv. PBC81</strain>
    </source>
</reference>
<dbReference type="Gene3D" id="3.40.50.1820">
    <property type="entry name" value="alpha/beta hydrolase"/>
    <property type="match status" value="1"/>
</dbReference>
<dbReference type="InterPro" id="IPR029058">
    <property type="entry name" value="AB_hydrolase_fold"/>
</dbReference>
<proteinExistence type="predicted"/>
<accession>A0A2G2W5R4</accession>
<keyword evidence="1" id="KW-0378">Hydrolase</keyword>
<dbReference type="EMBL" id="MLFT02000008">
    <property type="protein sequence ID" value="PHT40554.1"/>
    <property type="molecule type" value="Genomic_DNA"/>
</dbReference>
<evidence type="ECO:0000256" key="1">
    <source>
        <dbReference type="ARBA" id="ARBA00022801"/>
    </source>
</evidence>
<dbReference type="GO" id="GO:0016042">
    <property type="term" value="P:lipid catabolic process"/>
    <property type="evidence" value="ECO:0007669"/>
    <property type="project" value="InterPro"/>
</dbReference>
<dbReference type="Pfam" id="PF01764">
    <property type="entry name" value="Lipase_3"/>
    <property type="match status" value="1"/>
</dbReference>
<comment type="caution">
    <text evidence="4">The sequence shown here is derived from an EMBL/GenBank/DDBJ whole genome shotgun (WGS) entry which is preliminary data.</text>
</comment>
<dbReference type="CDD" id="cd00519">
    <property type="entry name" value="Lipase_3"/>
    <property type="match status" value="1"/>
</dbReference>
<dbReference type="Pfam" id="PF03893">
    <property type="entry name" value="Lipase3_N"/>
    <property type="match status" value="1"/>
</dbReference>
<dbReference type="STRING" id="33114.A0A2G2W5R4"/>
<dbReference type="InterPro" id="IPR002921">
    <property type="entry name" value="Fungal_lipase-type"/>
</dbReference>
<feature type="domain" description="Fungal lipase-type" evidence="2">
    <location>
        <begin position="109"/>
        <end position="244"/>
    </location>
</feature>
<feature type="domain" description="Mono-/di-acylglycerol lipase N-terminal" evidence="3">
    <location>
        <begin position="9"/>
        <end position="75"/>
    </location>
</feature>
<dbReference type="OrthoDB" id="438440at2759"/>
<evidence type="ECO:0000313" key="5">
    <source>
        <dbReference type="Proteomes" id="UP000224567"/>
    </source>
</evidence>
<gene>
    <name evidence="4" type="ORF">CQW23_19408</name>
</gene>
<dbReference type="PANTHER" id="PTHR46398">
    <property type="entry name" value="ALPHA/BETA-HYDROLASES SUPERFAMILY PROTEIN"/>
    <property type="match status" value="1"/>
</dbReference>
<dbReference type="GO" id="GO:0016787">
    <property type="term" value="F:hydrolase activity"/>
    <property type="evidence" value="ECO:0007669"/>
    <property type="project" value="UniProtKB-KW"/>
</dbReference>
<dbReference type="Proteomes" id="UP000224567">
    <property type="component" value="Unassembled WGS sequence"/>
</dbReference>
<evidence type="ECO:0000259" key="2">
    <source>
        <dbReference type="Pfam" id="PF01764"/>
    </source>
</evidence>
<evidence type="ECO:0000313" key="4">
    <source>
        <dbReference type="EMBL" id="PHT40554.1"/>
    </source>
</evidence>
<sequence>MSVACCVPVVECVYCLACVRWVWKKFLYTAGRESENWGLATASEFEPVPRFCRYIIAVYEVNIRNPIWTPPGGYGIDPDWVIVKRSHEDTQGKVSPYLIYVDHQNADIVVAIRGLNLAKESDFLVLLDDKLGQAEFDGGYVHNGLLKAAEWVWEAESQVLKELVERYPDYTLTFAGHSLGAGVVTLLTMLTVKNREKLGLLDRKRIRCFAIAPARCVSLNLAVRYADIINSIVLQDDFLPRTTVALENAFKSLFW</sequence>
<evidence type="ECO:0008006" key="6">
    <source>
        <dbReference type="Google" id="ProtNLM"/>
    </source>
</evidence>
<dbReference type="PANTHER" id="PTHR46398:SF5">
    <property type="entry name" value="ALPHA_BETA-HYDROLASES SUPERFAMILY PROTEIN"/>
    <property type="match status" value="1"/>
</dbReference>
<dbReference type="SMR" id="A0A2G2W5R4"/>
<organism evidence="4 5">
    <name type="scientific">Capsicum baccatum</name>
    <name type="common">Peruvian pepper</name>
    <dbReference type="NCBI Taxonomy" id="33114"/>
    <lineage>
        <taxon>Eukaryota</taxon>
        <taxon>Viridiplantae</taxon>
        <taxon>Streptophyta</taxon>
        <taxon>Embryophyta</taxon>
        <taxon>Tracheophyta</taxon>
        <taxon>Spermatophyta</taxon>
        <taxon>Magnoliopsida</taxon>
        <taxon>eudicotyledons</taxon>
        <taxon>Gunneridae</taxon>
        <taxon>Pentapetalae</taxon>
        <taxon>asterids</taxon>
        <taxon>lamiids</taxon>
        <taxon>Solanales</taxon>
        <taxon>Solanaceae</taxon>
        <taxon>Solanoideae</taxon>
        <taxon>Capsiceae</taxon>
        <taxon>Capsicum</taxon>
    </lineage>
</organism>